<dbReference type="InterPro" id="IPR028082">
    <property type="entry name" value="Peripla_BP_I"/>
</dbReference>
<evidence type="ECO:0000256" key="12">
    <source>
        <dbReference type="SAM" id="Phobius"/>
    </source>
</evidence>
<dbReference type="SUPFAM" id="SSF53822">
    <property type="entry name" value="Periplasmic binding protein-like I"/>
    <property type="match status" value="1"/>
</dbReference>
<dbReference type="PANTHER" id="PTHR24061">
    <property type="entry name" value="CALCIUM-SENSING RECEPTOR-RELATED"/>
    <property type="match status" value="1"/>
</dbReference>
<dbReference type="InterPro" id="IPR000068">
    <property type="entry name" value="GPCR_3_Ca_sens_rcpt-rel"/>
</dbReference>
<keyword evidence="8 12" id="KW-0472">Membrane</keyword>
<keyword evidence="11" id="KW-0807">Transducer</keyword>
<feature type="transmembrane region" description="Helical" evidence="12">
    <location>
        <begin position="686"/>
        <end position="710"/>
    </location>
</feature>
<reference evidence="14 15" key="1">
    <citation type="journal article" date="2024" name="Proc. Natl. Acad. Sci. U.S.A.">
        <title>The genetic regulatory architecture and epigenomic basis for age-related changes in rattlesnake venom.</title>
        <authorList>
            <person name="Hogan M.P."/>
            <person name="Holding M.L."/>
            <person name="Nystrom G.S."/>
            <person name="Colston T.J."/>
            <person name="Bartlett D.A."/>
            <person name="Mason A.J."/>
            <person name="Ellsworth S.A."/>
            <person name="Rautsaw R.M."/>
            <person name="Lawrence K.C."/>
            <person name="Strickland J.L."/>
            <person name="He B."/>
            <person name="Fraser P."/>
            <person name="Margres M.J."/>
            <person name="Gilbert D.M."/>
            <person name="Gibbs H.L."/>
            <person name="Parkinson C.L."/>
            <person name="Rokyta D.R."/>
        </authorList>
    </citation>
    <scope>NUCLEOTIDE SEQUENCE [LARGE SCALE GENOMIC DNA]</scope>
    <source>
        <strain evidence="14">DRR0105</strain>
    </source>
</reference>
<feature type="transmembrane region" description="Helical" evidence="12">
    <location>
        <begin position="842"/>
        <end position="865"/>
    </location>
</feature>
<gene>
    <name evidence="14" type="ORF">NXF25_020730</name>
</gene>
<dbReference type="Proteomes" id="UP001474421">
    <property type="component" value="Unassembled WGS sequence"/>
</dbReference>
<dbReference type="Pfam" id="PF01094">
    <property type="entry name" value="ANF_receptor"/>
    <property type="match status" value="1"/>
</dbReference>
<dbReference type="Gene3D" id="3.40.50.2300">
    <property type="match status" value="2"/>
</dbReference>
<dbReference type="Pfam" id="PF07562">
    <property type="entry name" value="NCD3G"/>
    <property type="match status" value="1"/>
</dbReference>
<evidence type="ECO:0000256" key="5">
    <source>
        <dbReference type="ARBA" id="ARBA00022729"/>
    </source>
</evidence>
<dbReference type="PROSITE" id="PS50259">
    <property type="entry name" value="G_PROTEIN_RECEP_F3_4"/>
    <property type="match status" value="1"/>
</dbReference>
<keyword evidence="15" id="KW-1185">Reference proteome</keyword>
<evidence type="ECO:0000256" key="6">
    <source>
        <dbReference type="ARBA" id="ARBA00022989"/>
    </source>
</evidence>
<name>A0AAW1B5K8_CROAD</name>
<dbReference type="Pfam" id="PF00003">
    <property type="entry name" value="7tm_3"/>
    <property type="match status" value="1"/>
</dbReference>
<evidence type="ECO:0000256" key="11">
    <source>
        <dbReference type="ARBA" id="ARBA00023224"/>
    </source>
</evidence>
<sequence>MKICSAYGLSVIFLLILFCWISCKVTKCRFQNLPPILHQYDQLGDIIVGGIISQSFILSIPADFSQQPLPISSEEIIVVTKNYQHVLALEFAVKKINENPFILPNVTLGFHMYDIYSDARLTYQATMQLISTKNKFIPNYECGLKNKLSAIIGGLHSETSHLITNVLGIYKTPQLLYGSTLKRTGKTEFLSPYQMVPDDALQYIGILQLLLHFKWLWIGFIADDKDNGEMFLKLMLPLFSERGICLAFAETCPENVSFEDYKEDIIRKGSEMYEKVMSSAANALVFYGEADSIIFLRWVLHFPEIEVSLCKPKGKVWIFTAQMEIKSLVYQWVWDIQVLHGALSFAIHSKDLQQFKMFIHGRKPSSVTGDGLIIDFWEQAFRCVFPNTFSGQIEGDICTGEERLESLLGPFFETSMTGHSYSIYNAVYAVAHSLGALFTSNSRSRIMMKEEKTIKLNYQPWQLHSFLKQVWFNNSAGDEIFFDQNGVVVAGFDIINWITFPNQSFARVKIGRMDRQNSNLNQAFTINHDVIVWHNWFNQTQPFSVCNDNCHSGYSKQKKEGKPFCCYDCVPCSEGKISTIKDAAECIQCQENNYPNKDHNLCIPKSIDFLSYEEPLGIGLILGILSCSLITILVLGIFLKHHNTPIVKANNRNLTYILLLSLLLCFLCALLFIGKPTQVICPLRQTTFAITFSVAISCLLAKTMTVVLAFMATNPASRMKKWVGRKLGTSAILCCSLIQASICAAWLTTSPPFPSVDIHSVSNEIVLQCSEGSDGMFYYVFGYLGFLACASFTVAFLARKLPDSFNEAKFITFSMLVFCSVWLSFVPTYLSTKGKYLVAVEIFSILTSSAGLLGCIFFPKCYIILLKPKLNTREQLTRKKSLNIINF</sequence>
<proteinExistence type="inferred from homology"/>
<dbReference type="InterPro" id="IPR011500">
    <property type="entry name" value="GPCR_3_9-Cys_dom"/>
</dbReference>
<feature type="transmembrane region" description="Helical" evidence="12">
    <location>
        <begin position="731"/>
        <end position="749"/>
    </location>
</feature>
<dbReference type="InterPro" id="IPR001828">
    <property type="entry name" value="ANF_lig-bd_rcpt"/>
</dbReference>
<dbReference type="GO" id="GO:0005886">
    <property type="term" value="C:plasma membrane"/>
    <property type="evidence" value="ECO:0007669"/>
    <property type="project" value="UniProtKB-SubCell"/>
</dbReference>
<keyword evidence="6 12" id="KW-1133">Transmembrane helix</keyword>
<keyword evidence="5" id="KW-0732">Signal</keyword>
<dbReference type="InterPro" id="IPR017978">
    <property type="entry name" value="GPCR_3_C"/>
</dbReference>
<comment type="caution">
    <text evidence="14">The sequence shown here is derived from an EMBL/GenBank/DDBJ whole genome shotgun (WGS) entry which is preliminary data.</text>
</comment>
<feature type="transmembrane region" description="Helical" evidence="12">
    <location>
        <begin position="810"/>
        <end position="830"/>
    </location>
</feature>
<dbReference type="InterPro" id="IPR038550">
    <property type="entry name" value="GPCR_3_9-Cys_sf"/>
</dbReference>
<dbReference type="PRINTS" id="PR01535">
    <property type="entry name" value="VOMERONASL2R"/>
</dbReference>
<feature type="transmembrane region" description="Helical" evidence="12">
    <location>
        <begin position="616"/>
        <end position="639"/>
    </location>
</feature>
<evidence type="ECO:0000256" key="3">
    <source>
        <dbReference type="ARBA" id="ARBA00022475"/>
    </source>
</evidence>
<dbReference type="PROSITE" id="PS00981">
    <property type="entry name" value="G_PROTEIN_RECEP_F3_3"/>
    <property type="match status" value="1"/>
</dbReference>
<keyword evidence="10" id="KW-0325">Glycoprotein</keyword>
<keyword evidence="4 12" id="KW-0812">Transmembrane</keyword>
<dbReference type="GO" id="GO:0004930">
    <property type="term" value="F:G protein-coupled receptor activity"/>
    <property type="evidence" value="ECO:0007669"/>
    <property type="project" value="UniProtKB-KW"/>
</dbReference>
<evidence type="ECO:0000313" key="15">
    <source>
        <dbReference type="Proteomes" id="UP001474421"/>
    </source>
</evidence>
<feature type="domain" description="G-protein coupled receptors family 3 profile" evidence="13">
    <location>
        <begin position="616"/>
        <end position="880"/>
    </location>
</feature>
<comment type="similarity">
    <text evidence="2">Belongs to the G-protein coupled receptor 3 family.</text>
</comment>
<evidence type="ECO:0000256" key="10">
    <source>
        <dbReference type="ARBA" id="ARBA00023180"/>
    </source>
</evidence>
<keyword evidence="7" id="KW-0297">G-protein coupled receptor</keyword>
<evidence type="ECO:0000259" key="13">
    <source>
        <dbReference type="PROSITE" id="PS50259"/>
    </source>
</evidence>
<dbReference type="PANTHER" id="PTHR24061:SF599">
    <property type="entry name" value="G-PROTEIN COUPLED RECEPTORS FAMILY 3 PROFILE DOMAIN-CONTAINING PROTEIN"/>
    <property type="match status" value="1"/>
</dbReference>
<dbReference type="FunFam" id="2.10.50.30:FF:000002">
    <property type="entry name" value="Vomeronasal 2 receptor, h1"/>
    <property type="match status" value="1"/>
</dbReference>
<dbReference type="EMBL" id="JAOTOJ010000008">
    <property type="protein sequence ID" value="KAK9397369.1"/>
    <property type="molecule type" value="Genomic_DNA"/>
</dbReference>
<evidence type="ECO:0000256" key="9">
    <source>
        <dbReference type="ARBA" id="ARBA00023170"/>
    </source>
</evidence>
<dbReference type="InterPro" id="IPR000337">
    <property type="entry name" value="GPCR_3"/>
</dbReference>
<organism evidence="14 15">
    <name type="scientific">Crotalus adamanteus</name>
    <name type="common">Eastern diamondback rattlesnake</name>
    <dbReference type="NCBI Taxonomy" id="8729"/>
    <lineage>
        <taxon>Eukaryota</taxon>
        <taxon>Metazoa</taxon>
        <taxon>Chordata</taxon>
        <taxon>Craniata</taxon>
        <taxon>Vertebrata</taxon>
        <taxon>Euteleostomi</taxon>
        <taxon>Lepidosauria</taxon>
        <taxon>Squamata</taxon>
        <taxon>Bifurcata</taxon>
        <taxon>Unidentata</taxon>
        <taxon>Episquamata</taxon>
        <taxon>Toxicofera</taxon>
        <taxon>Serpentes</taxon>
        <taxon>Colubroidea</taxon>
        <taxon>Viperidae</taxon>
        <taxon>Crotalinae</taxon>
        <taxon>Crotalus</taxon>
    </lineage>
</organism>
<evidence type="ECO:0000313" key="14">
    <source>
        <dbReference type="EMBL" id="KAK9397369.1"/>
    </source>
</evidence>
<keyword evidence="9 14" id="KW-0675">Receptor</keyword>
<evidence type="ECO:0000256" key="4">
    <source>
        <dbReference type="ARBA" id="ARBA00022692"/>
    </source>
</evidence>
<comment type="subcellular location">
    <subcellularLocation>
        <location evidence="1">Cell membrane</location>
        <topology evidence="1">Multi-pass membrane protein</topology>
    </subcellularLocation>
</comment>
<dbReference type="Gene3D" id="2.10.50.30">
    <property type="entry name" value="GPCR, family 3, nine cysteines domain"/>
    <property type="match status" value="1"/>
</dbReference>
<dbReference type="FunFam" id="3.40.50.2300:FF:000024">
    <property type="entry name" value="Vomeronasal 2, receptor 73"/>
    <property type="match status" value="1"/>
</dbReference>
<evidence type="ECO:0000256" key="2">
    <source>
        <dbReference type="ARBA" id="ARBA00007242"/>
    </source>
</evidence>
<dbReference type="InterPro" id="IPR004073">
    <property type="entry name" value="GPCR_3_vmron_rcpt_2"/>
</dbReference>
<dbReference type="PRINTS" id="PR00248">
    <property type="entry name" value="GPCRMGR"/>
</dbReference>
<protein>
    <submittedName>
        <fullName evidence="14">Type-2 vomeronasal receptor</fullName>
    </submittedName>
</protein>
<dbReference type="InterPro" id="IPR017979">
    <property type="entry name" value="GPCR_3_CS"/>
</dbReference>
<dbReference type="AlphaFoldDB" id="A0AAW1B5K8"/>
<evidence type="ECO:0000256" key="8">
    <source>
        <dbReference type="ARBA" id="ARBA00023136"/>
    </source>
</evidence>
<keyword evidence="3" id="KW-1003">Cell membrane</keyword>
<evidence type="ECO:0000256" key="7">
    <source>
        <dbReference type="ARBA" id="ARBA00023040"/>
    </source>
</evidence>
<feature type="transmembrane region" description="Helical" evidence="12">
    <location>
        <begin position="654"/>
        <end position="674"/>
    </location>
</feature>
<evidence type="ECO:0000256" key="1">
    <source>
        <dbReference type="ARBA" id="ARBA00004651"/>
    </source>
</evidence>
<accession>A0AAW1B5K8</accession>
<dbReference type="CDD" id="cd15283">
    <property type="entry name" value="7tmC_V2R_pheromone"/>
    <property type="match status" value="1"/>
</dbReference>
<feature type="transmembrane region" description="Helical" evidence="12">
    <location>
        <begin position="776"/>
        <end position="798"/>
    </location>
</feature>